<evidence type="ECO:0000256" key="4">
    <source>
        <dbReference type="ARBA" id="ARBA00022519"/>
    </source>
</evidence>
<sequence>MKYFRYSIGLLLVQFLTVSDAFSTPSSVLSRSASSLQQKLVVNPISSNNRQTSLKVASVSNLDKDPLQQEALSTTSNTNQQDHKIRIIRDMKAYYNEEQEQETTTDTTDTTTTPPVTSKGQEIRQFMNAAFLVAGTTIGGGFLALPSVAAPTGFVPASIGMMGVWTFFLLQSFTMVEIITNTKQGNESSGLTAAAKAAFGKRGELFVGVVLTFLIQAILVAQISKAGQLFPNYRVGCLLSAFSVAGLVFGTRSGVTFASNANAALTTVFLLSTFMVFQCGWGIANFTSLKFANWSLLQKSIPSILQVLAYGEIIPTVCQVLQYNTKRIHRAIIVGTLMTLSLQISWSGLGLSLASGASAVDTLLKASGPVRFPMWTLSISAILTTILGGYLALLSAANDFIKDFMPLKNRKNEKDSNEADTGSSTDKQVKDFRPENANTLWDRLQIAVGIAFPASIIACISPDIFLKVINFSGSYPILLMWGIIPPVVALKQRANLKEKAMSFQKSAGSSFRLASLVAISLAMMGSCAYSDVMSMVRRFFF</sequence>
<evidence type="ECO:0000256" key="3">
    <source>
        <dbReference type="ARBA" id="ARBA00022475"/>
    </source>
</evidence>
<evidence type="ECO:0000256" key="10">
    <source>
        <dbReference type="SAM" id="SignalP"/>
    </source>
</evidence>
<feature type="transmembrane region" description="Helical" evidence="9">
    <location>
        <begin position="374"/>
        <end position="401"/>
    </location>
</feature>
<comment type="caution">
    <text evidence="11">The sequence shown here is derived from an EMBL/GenBank/DDBJ whole genome shotgun (WGS) entry which is preliminary data.</text>
</comment>
<reference evidence="11 12" key="1">
    <citation type="journal article" date="2021" name="Sci. Rep.">
        <title>The genome of the diatom Chaetoceros tenuissimus carries an ancient integrated fragment of an extant virus.</title>
        <authorList>
            <person name="Hongo Y."/>
            <person name="Kimura K."/>
            <person name="Takaki Y."/>
            <person name="Yoshida Y."/>
            <person name="Baba S."/>
            <person name="Kobayashi G."/>
            <person name="Nagasaki K."/>
            <person name="Hano T."/>
            <person name="Tomaru Y."/>
        </authorList>
    </citation>
    <scope>NUCLEOTIDE SEQUENCE [LARGE SCALE GENOMIC DNA]</scope>
    <source>
        <strain evidence="11 12">NIES-3715</strain>
    </source>
</reference>
<keyword evidence="10" id="KW-0732">Signal</keyword>
<keyword evidence="7 9" id="KW-0472">Membrane</keyword>
<gene>
    <name evidence="11" type="ORF">CTEN210_09153</name>
</gene>
<dbReference type="AlphaFoldDB" id="A0AAD3CUW5"/>
<feature type="region of interest" description="Disordered" evidence="8">
    <location>
        <begin position="97"/>
        <end position="119"/>
    </location>
</feature>
<keyword evidence="3" id="KW-1003">Cell membrane</keyword>
<proteinExistence type="predicted"/>
<dbReference type="PANTHER" id="PTHR32195:SF26">
    <property type="entry name" value="TRYPTOPHAN OR TYROSINE TRANSPORTER PROTEIN"/>
    <property type="match status" value="1"/>
</dbReference>
<feature type="transmembrane region" description="Helical" evidence="9">
    <location>
        <begin position="331"/>
        <end position="354"/>
    </location>
</feature>
<evidence type="ECO:0000256" key="8">
    <source>
        <dbReference type="SAM" id="MobiDB-lite"/>
    </source>
</evidence>
<dbReference type="PANTHER" id="PTHR32195">
    <property type="entry name" value="OS07G0662800 PROTEIN"/>
    <property type="match status" value="1"/>
</dbReference>
<evidence type="ECO:0000256" key="7">
    <source>
        <dbReference type="ARBA" id="ARBA00023136"/>
    </source>
</evidence>
<protein>
    <recommendedName>
        <fullName evidence="13">Amino acid transporter transmembrane domain-containing protein</fullName>
    </recommendedName>
</protein>
<feature type="compositionally biased region" description="Low complexity" evidence="8">
    <location>
        <begin position="104"/>
        <end position="113"/>
    </location>
</feature>
<accession>A0AAD3CUW5</accession>
<evidence type="ECO:0008006" key="13">
    <source>
        <dbReference type="Google" id="ProtNLM"/>
    </source>
</evidence>
<evidence type="ECO:0000256" key="2">
    <source>
        <dbReference type="ARBA" id="ARBA00022448"/>
    </source>
</evidence>
<feature type="transmembrane region" description="Helical" evidence="9">
    <location>
        <begin position="472"/>
        <end position="490"/>
    </location>
</feature>
<evidence type="ECO:0000313" key="11">
    <source>
        <dbReference type="EMBL" id="GFH52677.1"/>
    </source>
</evidence>
<dbReference type="Pfam" id="PF03222">
    <property type="entry name" value="Trp_Tyr_perm"/>
    <property type="match status" value="1"/>
</dbReference>
<feature type="signal peptide" evidence="10">
    <location>
        <begin position="1"/>
        <end position="21"/>
    </location>
</feature>
<keyword evidence="2" id="KW-0813">Transport</keyword>
<keyword evidence="12" id="KW-1185">Reference proteome</keyword>
<comment type="subcellular location">
    <subcellularLocation>
        <location evidence="1">Cell inner membrane</location>
        <topology evidence="1">Multi-pass membrane protein</topology>
    </subcellularLocation>
</comment>
<dbReference type="GO" id="GO:0005886">
    <property type="term" value="C:plasma membrane"/>
    <property type="evidence" value="ECO:0007669"/>
    <property type="project" value="UniProtKB-SubCell"/>
</dbReference>
<keyword evidence="4" id="KW-0997">Cell inner membrane</keyword>
<dbReference type="EMBL" id="BLLK01000045">
    <property type="protein sequence ID" value="GFH52677.1"/>
    <property type="molecule type" value="Genomic_DNA"/>
</dbReference>
<feature type="transmembrane region" description="Helical" evidence="9">
    <location>
        <begin position="263"/>
        <end position="284"/>
    </location>
</feature>
<feature type="transmembrane region" description="Helical" evidence="9">
    <location>
        <begin position="205"/>
        <end position="224"/>
    </location>
</feature>
<feature type="chain" id="PRO_5042292268" description="Amino acid transporter transmembrane domain-containing protein" evidence="10">
    <location>
        <begin position="22"/>
        <end position="541"/>
    </location>
</feature>
<evidence type="ECO:0000256" key="5">
    <source>
        <dbReference type="ARBA" id="ARBA00022692"/>
    </source>
</evidence>
<feature type="transmembrane region" description="Helical" evidence="9">
    <location>
        <begin position="153"/>
        <end position="170"/>
    </location>
</feature>
<keyword evidence="5 9" id="KW-0812">Transmembrane</keyword>
<feature type="transmembrane region" description="Helical" evidence="9">
    <location>
        <begin position="446"/>
        <end position="466"/>
    </location>
</feature>
<dbReference type="InterPro" id="IPR018227">
    <property type="entry name" value="Amino_acid_transport_2"/>
</dbReference>
<evidence type="ECO:0000256" key="1">
    <source>
        <dbReference type="ARBA" id="ARBA00004429"/>
    </source>
</evidence>
<dbReference type="Proteomes" id="UP001054902">
    <property type="component" value="Unassembled WGS sequence"/>
</dbReference>
<keyword evidence="6 9" id="KW-1133">Transmembrane helix</keyword>
<evidence type="ECO:0000256" key="6">
    <source>
        <dbReference type="ARBA" id="ARBA00022989"/>
    </source>
</evidence>
<evidence type="ECO:0000256" key="9">
    <source>
        <dbReference type="SAM" id="Phobius"/>
    </source>
</evidence>
<name>A0AAD3CUW5_9STRA</name>
<feature type="transmembrane region" description="Helical" evidence="9">
    <location>
        <begin position="511"/>
        <end position="532"/>
    </location>
</feature>
<dbReference type="GO" id="GO:0003333">
    <property type="term" value="P:amino acid transmembrane transport"/>
    <property type="evidence" value="ECO:0007669"/>
    <property type="project" value="InterPro"/>
</dbReference>
<evidence type="ECO:0000313" key="12">
    <source>
        <dbReference type="Proteomes" id="UP001054902"/>
    </source>
</evidence>
<organism evidence="11 12">
    <name type="scientific">Chaetoceros tenuissimus</name>
    <dbReference type="NCBI Taxonomy" id="426638"/>
    <lineage>
        <taxon>Eukaryota</taxon>
        <taxon>Sar</taxon>
        <taxon>Stramenopiles</taxon>
        <taxon>Ochrophyta</taxon>
        <taxon>Bacillariophyta</taxon>
        <taxon>Coscinodiscophyceae</taxon>
        <taxon>Chaetocerotophycidae</taxon>
        <taxon>Chaetocerotales</taxon>
        <taxon>Chaetocerotaceae</taxon>
        <taxon>Chaetoceros</taxon>
    </lineage>
</organism>